<evidence type="ECO:0000256" key="6">
    <source>
        <dbReference type="SAM" id="MobiDB-lite"/>
    </source>
</evidence>
<organism evidence="9 10">
    <name type="scientific">Brachybacterium faecium (strain ATCC 43885 / DSM 4810 / JCM 11609 / LMG 19847 / NBRC 14762 / NCIMB 9860 / 6-10)</name>
    <dbReference type="NCBI Taxonomy" id="446465"/>
    <lineage>
        <taxon>Bacteria</taxon>
        <taxon>Bacillati</taxon>
        <taxon>Actinomycetota</taxon>
        <taxon>Actinomycetes</taxon>
        <taxon>Micrococcales</taxon>
        <taxon>Dermabacteraceae</taxon>
        <taxon>Brachybacterium</taxon>
    </lineage>
</organism>
<dbReference type="Proteomes" id="UP000001919">
    <property type="component" value="Chromosome"/>
</dbReference>
<feature type="domain" description="FAD/NAD(P)-binding" evidence="8">
    <location>
        <begin position="18"/>
        <end position="353"/>
    </location>
</feature>
<keyword evidence="4" id="KW-0274">FAD</keyword>
<evidence type="ECO:0000256" key="3">
    <source>
        <dbReference type="ARBA" id="ARBA00022630"/>
    </source>
</evidence>
<dbReference type="SUPFAM" id="SSF55424">
    <property type="entry name" value="FAD/NAD-linked reductases, dimerisation (C-terminal) domain"/>
    <property type="match status" value="1"/>
</dbReference>
<keyword evidence="5" id="KW-0520">NAD</keyword>
<feature type="domain" description="Pyridine nucleotide-disulphide oxidoreductase dimerisation" evidence="7">
    <location>
        <begin position="426"/>
        <end position="531"/>
    </location>
</feature>
<dbReference type="PRINTS" id="PR00368">
    <property type="entry name" value="FADPNR"/>
</dbReference>
<evidence type="ECO:0000256" key="1">
    <source>
        <dbReference type="ARBA" id="ARBA00001974"/>
    </source>
</evidence>
<dbReference type="GO" id="GO:0050660">
    <property type="term" value="F:flavin adenine dinucleotide binding"/>
    <property type="evidence" value="ECO:0007669"/>
    <property type="project" value="TreeGrafter"/>
</dbReference>
<dbReference type="InterPro" id="IPR050151">
    <property type="entry name" value="Class-I_Pyr_Nuc-Dis_Oxidored"/>
</dbReference>
<dbReference type="Gene3D" id="3.30.390.30">
    <property type="match status" value="1"/>
</dbReference>
<dbReference type="OrthoDB" id="9800167at2"/>
<dbReference type="PRINTS" id="PR00411">
    <property type="entry name" value="PNDRDTASEI"/>
</dbReference>
<dbReference type="eggNOG" id="COG1249">
    <property type="taxonomic scope" value="Bacteria"/>
</dbReference>
<evidence type="ECO:0000256" key="2">
    <source>
        <dbReference type="ARBA" id="ARBA00007532"/>
    </source>
</evidence>
<protein>
    <submittedName>
        <fullName evidence="9">Pyruvate/2-oxoglutarate dehydrogenase complex, dihydrolipoamide dehydrogenase component</fullName>
    </submittedName>
</protein>
<evidence type="ECO:0000313" key="9">
    <source>
        <dbReference type="EMBL" id="ACU86508.1"/>
    </source>
</evidence>
<name>C7MH60_BRAFD</name>
<dbReference type="InterPro" id="IPR036188">
    <property type="entry name" value="FAD/NAD-bd_sf"/>
</dbReference>
<dbReference type="SUPFAM" id="SSF51905">
    <property type="entry name" value="FAD/NAD(P)-binding domain"/>
    <property type="match status" value="1"/>
</dbReference>
<dbReference type="GO" id="GO:0006103">
    <property type="term" value="P:2-oxoglutarate metabolic process"/>
    <property type="evidence" value="ECO:0007669"/>
    <property type="project" value="TreeGrafter"/>
</dbReference>
<accession>C7MH60</accession>
<dbReference type="Pfam" id="PF07992">
    <property type="entry name" value="Pyr_redox_2"/>
    <property type="match status" value="1"/>
</dbReference>
<dbReference type="HOGENOM" id="CLU_016755_1_3_11"/>
<proteinExistence type="inferred from homology"/>
<comment type="similarity">
    <text evidence="2">Belongs to the class-I pyridine nucleotide-disulfide oxidoreductase family.</text>
</comment>
<evidence type="ECO:0000256" key="4">
    <source>
        <dbReference type="ARBA" id="ARBA00022827"/>
    </source>
</evidence>
<dbReference type="InterPro" id="IPR004099">
    <property type="entry name" value="Pyr_nucl-diS_OxRdtase_dimer"/>
</dbReference>
<feature type="region of interest" description="Disordered" evidence="6">
    <location>
        <begin position="140"/>
        <end position="192"/>
    </location>
</feature>
<evidence type="ECO:0000259" key="8">
    <source>
        <dbReference type="Pfam" id="PF07992"/>
    </source>
</evidence>
<dbReference type="InterPro" id="IPR023753">
    <property type="entry name" value="FAD/NAD-binding_dom"/>
</dbReference>
<reference evidence="9 10" key="1">
    <citation type="journal article" date="2009" name="Stand. Genomic Sci.">
        <title>Complete genome sequence of Brachybacterium faecium type strain (Schefferle 6-10).</title>
        <authorList>
            <person name="Lapidus A."/>
            <person name="Pukall R."/>
            <person name="Labuttii K."/>
            <person name="Copeland A."/>
            <person name="Del Rio T.G."/>
            <person name="Nolan M."/>
            <person name="Chen F."/>
            <person name="Lucas S."/>
            <person name="Tice H."/>
            <person name="Cheng J.F."/>
            <person name="Bruce D."/>
            <person name="Goodwin L."/>
            <person name="Pitluck S."/>
            <person name="Rohde M."/>
            <person name="Goker M."/>
            <person name="Pati A."/>
            <person name="Ivanova N."/>
            <person name="Mavrommatis K."/>
            <person name="Chen A."/>
            <person name="Palaniappan K."/>
            <person name="D'haeseleer P."/>
            <person name="Chain P."/>
            <person name="Bristow J."/>
            <person name="Eisen J.A."/>
            <person name="Markowitz V."/>
            <person name="Hugenholtz P."/>
            <person name="Kyrpides N.C."/>
            <person name="Klenk H.P."/>
        </authorList>
    </citation>
    <scope>NUCLEOTIDE SEQUENCE [LARGE SCALE GENOMIC DNA]</scope>
    <source>
        <strain evidence="10">ATCC 43885 / DSM 4810 / JCM 11609 / LMG 19847 / NBRC 14762 / NCIMB 9860 / 6-10</strain>
    </source>
</reference>
<evidence type="ECO:0000313" key="10">
    <source>
        <dbReference type="Proteomes" id="UP000001919"/>
    </source>
</evidence>
<dbReference type="PATRIC" id="fig|446465.5.peg.2705"/>
<dbReference type="EMBL" id="CP001643">
    <property type="protein sequence ID" value="ACU86508.1"/>
    <property type="molecule type" value="Genomic_DNA"/>
</dbReference>
<dbReference type="Gene3D" id="3.50.50.60">
    <property type="entry name" value="FAD/NAD(P)-binding domain"/>
    <property type="match status" value="3"/>
</dbReference>
<evidence type="ECO:0000259" key="7">
    <source>
        <dbReference type="Pfam" id="PF02852"/>
    </source>
</evidence>
<sequence length="546" mass="56048">MARESSSPAQSTREITADVVVLGGGPVGENLAQYAIEDSDLTAVIVESELVGGECSYYACMPSKALLRPLAVADTAAHLEGLSTPQLDPEALRARRDTWVSHYDDSGQVEWAEGAGMTVVRGHGRLVGEREVLIDAAVGGHEHGPARSDAPADGADGAHGAEGVGGTDGAEGADGAARADGTETAHGRSATRTRIRARRAVVIATGSEAVVPGPLQALAPWTSRDATGVCEVPGELVIVGGGVVAVEAATWMAALGARVRLLVRGTSLLTGFEPFAGKHVLDALRELGVVVELGTSVVSGEREDARDTGLGRTHGGTVRLQVEDAAGRREVTADEVLAATGRRPALGDVGLETIGLTAEDVTGTEAATSDDATGAPLPEWLQVVGDASGEAPLTHWGKYRARVIGQAIRAGALGEPLEPVPEQVPVPQVVFADPQVTSVGLTEEAARAAGHDVVTAQVPFGSAAGTALLRDDVTGTAQLVVDRAAGTLLGATFVGPDASELLHGATIAITGQVPVRVLRHAVPSFPTASELWLRLLEELPRALRQG</sequence>
<dbReference type="KEGG" id="bfa:Bfae_27390"/>
<keyword evidence="9" id="KW-0670">Pyruvate</keyword>
<dbReference type="PANTHER" id="PTHR22912:SF151">
    <property type="entry name" value="DIHYDROLIPOYL DEHYDROGENASE, MITOCHONDRIAL"/>
    <property type="match status" value="1"/>
</dbReference>
<dbReference type="InterPro" id="IPR016156">
    <property type="entry name" value="FAD/NAD-linked_Rdtase_dimer_sf"/>
</dbReference>
<comment type="cofactor">
    <cofactor evidence="1">
        <name>FAD</name>
        <dbReference type="ChEBI" id="CHEBI:57692"/>
    </cofactor>
</comment>
<dbReference type="PANTHER" id="PTHR22912">
    <property type="entry name" value="DISULFIDE OXIDOREDUCTASE"/>
    <property type="match status" value="1"/>
</dbReference>
<keyword evidence="3" id="KW-0285">Flavoprotein</keyword>
<evidence type="ECO:0000256" key="5">
    <source>
        <dbReference type="ARBA" id="ARBA00023027"/>
    </source>
</evidence>
<feature type="compositionally biased region" description="Gly residues" evidence="6">
    <location>
        <begin position="160"/>
        <end position="169"/>
    </location>
</feature>
<keyword evidence="10" id="KW-1185">Reference proteome</keyword>
<dbReference type="AlphaFoldDB" id="C7MH60"/>
<dbReference type="Pfam" id="PF02852">
    <property type="entry name" value="Pyr_redox_dim"/>
    <property type="match status" value="1"/>
</dbReference>
<gene>
    <name evidence="9" type="ordered locus">Bfae_27390</name>
</gene>
<dbReference type="GO" id="GO:0004148">
    <property type="term" value="F:dihydrolipoyl dehydrogenase (NADH) activity"/>
    <property type="evidence" value="ECO:0007669"/>
    <property type="project" value="TreeGrafter"/>
</dbReference>
<dbReference type="STRING" id="446465.Bfae_27390"/>